<dbReference type="PANTHER" id="PTHR10578">
    <property type="entry name" value="S -2-HYDROXY-ACID OXIDASE-RELATED"/>
    <property type="match status" value="1"/>
</dbReference>
<dbReference type="GO" id="GO:0010181">
    <property type="term" value="F:FMN binding"/>
    <property type="evidence" value="ECO:0007669"/>
    <property type="project" value="InterPro"/>
</dbReference>
<dbReference type="GO" id="GO:0005886">
    <property type="term" value="C:plasma membrane"/>
    <property type="evidence" value="ECO:0007669"/>
    <property type="project" value="TreeGrafter"/>
</dbReference>
<evidence type="ECO:0000256" key="6">
    <source>
        <dbReference type="PIRSR" id="PIRSR000138-1"/>
    </source>
</evidence>
<dbReference type="GO" id="GO:0004460">
    <property type="term" value="F:L-lactate dehydrogenase (cytochrome) activity"/>
    <property type="evidence" value="ECO:0007669"/>
    <property type="project" value="UniProtKB-EC"/>
</dbReference>
<dbReference type="BioCyc" id="TASI1091495:G13GE-843-MONOMER"/>
<feature type="binding site" evidence="7">
    <location>
        <position position="167"/>
    </location>
    <ligand>
        <name>glyoxylate</name>
        <dbReference type="ChEBI" id="CHEBI:36655"/>
    </ligand>
</feature>
<feature type="domain" description="FMN hydroxy acid dehydrogenase" evidence="8">
    <location>
        <begin position="2"/>
        <end position="386"/>
    </location>
</feature>
<organism evidence="9">
    <name type="scientific">Taylorella asinigenitalis 14/45</name>
    <dbReference type="NCBI Taxonomy" id="1091495"/>
    <lineage>
        <taxon>Bacteria</taxon>
        <taxon>Pseudomonadati</taxon>
        <taxon>Pseudomonadota</taxon>
        <taxon>Betaproteobacteria</taxon>
        <taxon>Burkholderiales</taxon>
        <taxon>Alcaligenaceae</taxon>
        <taxon>Taylorella</taxon>
    </lineage>
</organism>
<dbReference type="AlphaFoldDB" id="I7IBZ0"/>
<evidence type="ECO:0000313" key="9">
    <source>
        <dbReference type="EMBL" id="CCG19639.1"/>
    </source>
</evidence>
<keyword evidence="3 7" id="KW-0288">FMN</keyword>
<dbReference type="PIRSF" id="PIRSF000138">
    <property type="entry name" value="Al-hdrx_acd_dh"/>
    <property type="match status" value="1"/>
</dbReference>
<evidence type="ECO:0000256" key="2">
    <source>
        <dbReference type="ARBA" id="ARBA00022630"/>
    </source>
</evidence>
<sequence>MEYLKKITSIEDLRKIAATKVPKMFFEYADHGSYTESTYRANESDLSSIKFRQKVAVNIANRSTKASLLGEEYAMPVALAPVGICGMQRADGEILSAQAAEEFGVPFTLSTVSCASIEDVAANTKKPFWFQLYMMKDRGFMADLIQRAKQACSALVVTLDLQVLGQRHNEVKNGMTVPPKPTLPNLLNLATKPDWCWRMLHTKRRFYGNLVGHVKGMDNVTALSEWTARQFDATLNWKDLDWIANQWGGKIILKGIMDSGDAIEACNSGADAFVVSNHGGRQLDGALSTIKALPPILEAVDRIGNTTEVWIDGGFRSGQDILRAYAMGADGVMIGRPYIYGLGAYGKDGVSKALDIMQKELSVTMGFCGITDLSQASSDILYIPEDMKLA</sequence>
<dbReference type="InterPro" id="IPR008259">
    <property type="entry name" value="FMN_hydac_DH_AS"/>
</dbReference>
<accession>I7IBZ0</accession>
<dbReference type="InterPro" id="IPR013785">
    <property type="entry name" value="Aldolase_TIM"/>
</dbReference>
<dbReference type="SUPFAM" id="SSF51395">
    <property type="entry name" value="FMN-linked oxidoreductases"/>
    <property type="match status" value="1"/>
</dbReference>
<keyword evidence="2 7" id="KW-0285">Flavoprotein</keyword>
<proteinExistence type="inferred from homology"/>
<dbReference type="HOGENOM" id="CLU_020639_0_1_4"/>
<feature type="binding site" evidence="7">
    <location>
        <position position="158"/>
    </location>
    <ligand>
        <name>FMN</name>
        <dbReference type="ChEBI" id="CHEBI:58210"/>
    </ligand>
</feature>
<keyword evidence="4 9" id="KW-0560">Oxidoreductase</keyword>
<gene>
    <name evidence="9" type="ORF">KUM_0847</name>
</gene>
<dbReference type="InterPro" id="IPR037396">
    <property type="entry name" value="FMN_HAD"/>
</dbReference>
<evidence type="ECO:0000259" key="8">
    <source>
        <dbReference type="PROSITE" id="PS51349"/>
    </source>
</evidence>
<feature type="binding site" evidence="7">
    <location>
        <position position="131"/>
    </location>
    <ligand>
        <name>FMN</name>
        <dbReference type="ChEBI" id="CHEBI:58210"/>
    </ligand>
</feature>
<dbReference type="Gene3D" id="3.20.20.70">
    <property type="entry name" value="Aldolase class I"/>
    <property type="match status" value="1"/>
</dbReference>
<evidence type="ECO:0000256" key="1">
    <source>
        <dbReference type="ARBA" id="ARBA00001917"/>
    </source>
</evidence>
<feature type="binding site" evidence="7">
    <location>
        <position position="278"/>
    </location>
    <ligand>
        <name>glyoxylate</name>
        <dbReference type="ChEBI" id="CHEBI:36655"/>
    </ligand>
</feature>
<feature type="binding site" evidence="7">
    <location>
        <begin position="335"/>
        <end position="336"/>
    </location>
    <ligand>
        <name>FMN</name>
        <dbReference type="ChEBI" id="CHEBI:58210"/>
    </ligand>
</feature>
<feature type="binding site" evidence="7">
    <location>
        <position position="28"/>
    </location>
    <ligand>
        <name>glyoxylate</name>
        <dbReference type="ChEBI" id="CHEBI:36655"/>
    </ligand>
</feature>
<feature type="active site" description="Proton acceptor" evidence="6">
    <location>
        <position position="278"/>
    </location>
</feature>
<dbReference type="KEGG" id="tat:KUM_0847"/>
<feature type="binding site" evidence="7">
    <location>
        <begin position="312"/>
        <end position="316"/>
    </location>
    <ligand>
        <name>FMN</name>
        <dbReference type="ChEBI" id="CHEBI:58210"/>
    </ligand>
</feature>
<dbReference type="PROSITE" id="PS00557">
    <property type="entry name" value="FMN_HYDROXY_ACID_DH_1"/>
    <property type="match status" value="1"/>
</dbReference>
<feature type="binding site" evidence="7">
    <location>
        <position position="133"/>
    </location>
    <ligand>
        <name>glyoxylate</name>
        <dbReference type="ChEBI" id="CHEBI:36655"/>
    </ligand>
</feature>
<feature type="binding site" evidence="7">
    <location>
        <position position="276"/>
    </location>
    <ligand>
        <name>FMN</name>
        <dbReference type="ChEBI" id="CHEBI:58210"/>
    </ligand>
</feature>
<dbReference type="PROSITE" id="PS51349">
    <property type="entry name" value="FMN_HYDROXY_ACID_DH_2"/>
    <property type="match status" value="1"/>
</dbReference>
<evidence type="ECO:0000256" key="3">
    <source>
        <dbReference type="ARBA" id="ARBA00022643"/>
    </source>
</evidence>
<comment type="similarity">
    <text evidence="5">Belongs to the FMN-dependent alpha-hydroxy acid dehydrogenase family.</text>
</comment>
<evidence type="ECO:0000256" key="7">
    <source>
        <dbReference type="PIRSR" id="PIRSR000138-2"/>
    </source>
</evidence>
<feature type="binding site" evidence="7">
    <location>
        <position position="110"/>
    </location>
    <ligand>
        <name>FMN</name>
        <dbReference type="ChEBI" id="CHEBI:58210"/>
    </ligand>
</feature>
<dbReference type="GO" id="GO:0009060">
    <property type="term" value="P:aerobic respiration"/>
    <property type="evidence" value="ECO:0007669"/>
    <property type="project" value="TreeGrafter"/>
</dbReference>
<dbReference type="InterPro" id="IPR000262">
    <property type="entry name" value="FMN-dep_DH"/>
</dbReference>
<protein>
    <submittedName>
        <fullName evidence="9">L-lactate dehydrogenase</fullName>
        <ecNumber evidence="9">1.1.2.3</ecNumber>
    </submittedName>
</protein>
<feature type="binding site" evidence="7">
    <location>
        <position position="254"/>
    </location>
    <ligand>
        <name>FMN</name>
        <dbReference type="ChEBI" id="CHEBI:58210"/>
    </ligand>
</feature>
<evidence type="ECO:0000256" key="4">
    <source>
        <dbReference type="ARBA" id="ARBA00023002"/>
    </source>
</evidence>
<dbReference type="FunFam" id="3.20.20.70:FF:000029">
    <property type="entry name" value="L-lactate dehydrogenase"/>
    <property type="match status" value="1"/>
</dbReference>
<dbReference type="PANTHER" id="PTHR10578:SF107">
    <property type="entry name" value="2-HYDROXYACID OXIDASE 1"/>
    <property type="match status" value="1"/>
</dbReference>
<dbReference type="InterPro" id="IPR012133">
    <property type="entry name" value="Alpha-hydoxy_acid_DH_FMN"/>
</dbReference>
<dbReference type="EMBL" id="HE681424">
    <property type="protein sequence ID" value="CCG19639.1"/>
    <property type="molecule type" value="Genomic_DNA"/>
</dbReference>
<dbReference type="EC" id="1.1.2.3" evidence="9"/>
<comment type="cofactor">
    <cofactor evidence="1">
        <name>FMN</name>
        <dbReference type="ChEBI" id="CHEBI:58210"/>
    </cofactor>
</comment>
<dbReference type="Pfam" id="PF01070">
    <property type="entry name" value="FMN_dh"/>
    <property type="match status" value="1"/>
</dbReference>
<dbReference type="CDD" id="cd02809">
    <property type="entry name" value="alpha_hydroxyacid_oxid_FMN"/>
    <property type="match status" value="1"/>
</dbReference>
<dbReference type="RefSeq" id="WP_015551712.1">
    <property type="nucleotide sequence ID" value="NC_021033.1"/>
</dbReference>
<evidence type="ECO:0000256" key="5">
    <source>
        <dbReference type="ARBA" id="ARBA00024042"/>
    </source>
</evidence>
<name>I7IBZ0_9BURK</name>
<feature type="binding site" evidence="7">
    <location>
        <position position="281"/>
    </location>
    <ligand>
        <name>glyoxylate</name>
        <dbReference type="ChEBI" id="CHEBI:36655"/>
    </ligand>
</feature>
<reference evidence="9" key="1">
    <citation type="journal article" date="2012" name="Vet. Microbiol.">
        <title>Comparative genomic analyses of the Taylorellae.</title>
        <authorList>
            <person name="Hauser H."/>
            <person name="Richter D.C."/>
            <person name="van Tonder A."/>
            <person name="Clark L."/>
            <person name="Preston A."/>
        </authorList>
    </citation>
    <scope>NUCLEOTIDE SEQUENCE</scope>
    <source>
        <strain evidence="9">14/45</strain>
    </source>
</reference>
<dbReference type="NCBIfam" id="NF008398">
    <property type="entry name" value="PRK11197.1"/>
    <property type="match status" value="1"/>
</dbReference>
<dbReference type="GO" id="GO:0004459">
    <property type="term" value="F:L-lactate dehydrogenase (NAD+) activity"/>
    <property type="evidence" value="ECO:0007669"/>
    <property type="project" value="TreeGrafter"/>
</dbReference>
<feature type="binding site" evidence="7">
    <location>
        <begin position="81"/>
        <end position="83"/>
    </location>
    <ligand>
        <name>FMN</name>
        <dbReference type="ChEBI" id="CHEBI:58210"/>
    </ligand>
</feature>